<dbReference type="GeneID" id="24724082"/>
<dbReference type="KEGG" id="vg:24724082"/>
<dbReference type="EMBL" id="KM819694">
    <property type="protein sequence ID" value="AIW03103.1"/>
    <property type="molecule type" value="Genomic_DNA"/>
</dbReference>
<sequence>MLPSILPHLGIHTHYSNTLIMYFTNNLLIGADMAKFLNIDPSPKEQEITSKANKGAPATQAPKPLDWDDTSDHDLNAQDRANNVALATADTITKQESITAGTEMSLIGTAFRKATSPVFEDDPTFNVVSTLQNDPVTQGMQLSEEEVKYLRESGSVQEYQYRTQEVRAERERIQVFGANPISGFSGAILGDAPTLLLPYAAAGVGSKAFALRNVIRVADVGTAFYAQDQLGQSSAVTAVIGAVSGIDAFIDARRVQKAVRLAGSVRDTVQSTVQDATVGAEKVRTKPSVFDNDAPTAPAGVNGTASAVRAKELHTPLKEPVVVGAGKVGGVQVKGSDLVKHLLKSADSTPSNKAVLRALAPAIKDLDVTLSTNTAIRSNYKMSVQGADVVRDSLTLRAAKSADSKVWNSASDALNSIDKGTGAVAVHELIHAATASIVHKVRQGVFKEGTKEYKAVQDLETLRSTLKQVAGSKFKYQLSSVDEMLAALGDTPKFVKFLDSVPYKGNETGLRALARTVLNALGITKKGSALEKILDDTETLFRSKTNLDTPSMRSRTMQEATKDVDTTNDVVLAESMLKGVREKLAQSFALYDNIKQGSKELADKLVADGSSTAGRKPSVADYKRNLELEFTARAVEVEDAITKTLRSNGVGRFDMFFNRAKFTQAREVLEGKVTRYLDAAYDAEVRGVKVPDVPSDIADVVQAFRNSKWSEAWHDTVTKSGMVDPDAFLKSSHYLPRRYSGKKISDMYNSGWTRSEIVKGFRMVLKDTYPSMDADTLSKVSESMLRGIEQGGLNSNNWRSMISSLSDDELIMAMRNANIEDSKIQSFLARNQQAQTGLGSSSTMFKSRARFNMSKEYSIGGKAFKMQDIMETNVSSLMQGYTNRMSGRVGMQMAGIKSLTDLAKEIDAAALRVPARDKWVKTMDDTVTHLLGGFSGDQAPELMRAAGNFASATMLKNSGLYQITDIALGMKEFGMGRVLSSMVKEPWFKQVKVLGDSKDMSERLNSILRGSIQKDMKFRWLHTYADDNYDLTTASSLFNASINVGQGARMANGMYHIHRMQVNLYSGLIADELKMMLRGDAGAIKRLERFGLEPSEAHAMSTTFRKQGNNEVLPWDMQRRLEVVGVRAMDYVVQNIRTGETSAFAQFSGIGKIVVGYQSFVLAATNKILRRYTSTNDYAGLAMLMAHQYPLLLLLTAAKYGMDGNTSDKSTRDWIAESVAGMSALGGISMLQDIFMGDSPRHSIPSLSFIANSVGTLQKVLETGDITPQDVSRIVPYVQEFAVTRALINNFGD</sequence>
<proteinExistence type="predicted"/>
<feature type="region of interest" description="Disordered" evidence="1">
    <location>
        <begin position="45"/>
        <end position="74"/>
    </location>
</feature>
<dbReference type="RefSeq" id="YP_009150309.1">
    <property type="nucleotide sequence ID" value="NC_027363.1"/>
</dbReference>
<evidence type="ECO:0000313" key="3">
    <source>
        <dbReference type="Proteomes" id="UP000203269"/>
    </source>
</evidence>
<organism evidence="2 3">
    <name type="scientific">Proteus phage PM 75</name>
    <dbReference type="NCBI Taxonomy" id="1560282"/>
    <lineage>
        <taxon>Viruses</taxon>
        <taxon>Duplodnaviria</taxon>
        <taxon>Heunggongvirae</taxon>
        <taxon>Uroviricota</taxon>
        <taxon>Caudoviricetes</taxon>
        <taxon>Autographivirales</taxon>
        <taxon>Autoscriptoviridae</taxon>
        <taxon>Slopekvirinae</taxon>
        <taxon>Novosibovirus</taxon>
        <taxon>Novosibovirus PM75</taxon>
    </lineage>
</organism>
<name>A0A0F6NYI3_9CAUD</name>
<reference evidence="2 3" key="1">
    <citation type="submission" date="2014-10" db="EMBL/GenBank/DDBJ databases">
        <title>Proteus mirabilis bacteriophage PM 75.</title>
        <authorList>
            <person name="Shedko E.D."/>
            <person name="Morozova V.V."/>
            <person name="Tupikin A.E."/>
            <person name="Kabilov M.R."/>
            <person name="Kurilshikov A.M."/>
            <person name="Babkin I.V."/>
        </authorList>
    </citation>
    <scope>NUCLEOTIDE SEQUENCE [LARGE SCALE GENOMIC DNA]</scope>
</reference>
<dbReference type="Proteomes" id="UP000203269">
    <property type="component" value="Segment"/>
</dbReference>
<protein>
    <submittedName>
        <fullName evidence="2">Putative internal core protein</fullName>
    </submittedName>
</protein>
<evidence type="ECO:0000256" key="1">
    <source>
        <dbReference type="SAM" id="MobiDB-lite"/>
    </source>
</evidence>
<gene>
    <name evidence="2" type="ORF">PM75_0020</name>
</gene>
<keyword evidence="3" id="KW-1185">Reference proteome</keyword>
<accession>A0A0F6NYI3</accession>
<evidence type="ECO:0000313" key="2">
    <source>
        <dbReference type="EMBL" id="AIW03103.1"/>
    </source>
</evidence>